<dbReference type="InterPro" id="IPR001387">
    <property type="entry name" value="Cro/C1-type_HTH"/>
</dbReference>
<sequence>MPPAQTYEARSVADLWLGQQIRQARKKQGLSISKLAEMCQVSVGLLSQVERGISSPSVRMLRAISDALAIPSSTLLEFGDSPAVDEKGIVARAGSHPSLKAPEKGIEKVIITPQPSAGINVYRAFIEPGGSTGEELFTIERGEQVGLVLTGTLELWIEDKSFTLHPGDSFRYHSKAPHRWRNPGAERAEVIWVVAATPLVDHAPPSSMTLAGTAGPGPASA</sequence>
<dbReference type="PANTHER" id="PTHR46797:SF2">
    <property type="entry name" value="TRANSCRIPTIONAL REGULATOR"/>
    <property type="match status" value="1"/>
</dbReference>
<gene>
    <name evidence="3" type="ORF">C7R54_18455</name>
</gene>
<dbReference type="PANTHER" id="PTHR46797">
    <property type="entry name" value="HTH-TYPE TRANSCRIPTIONAL REGULATOR"/>
    <property type="match status" value="1"/>
</dbReference>
<dbReference type="Pfam" id="PF07883">
    <property type="entry name" value="Cupin_2"/>
    <property type="match status" value="1"/>
</dbReference>
<dbReference type="InterPro" id="IPR010982">
    <property type="entry name" value="Lambda_DNA-bd_dom_sf"/>
</dbReference>
<accession>A0A4Q1HHD8</accession>
<keyword evidence="4" id="KW-1185">Reference proteome</keyword>
<comment type="caution">
    <text evidence="3">The sequence shown here is derived from an EMBL/GenBank/DDBJ whole genome shotgun (WGS) entry which is preliminary data.</text>
</comment>
<name>A0A4Q1HHD8_9BURK</name>
<dbReference type="AlphaFoldDB" id="A0A4Q1HHD8"/>
<dbReference type="InterPro" id="IPR013096">
    <property type="entry name" value="Cupin_2"/>
</dbReference>
<dbReference type="GO" id="GO:0003677">
    <property type="term" value="F:DNA binding"/>
    <property type="evidence" value="ECO:0007669"/>
    <property type="project" value="UniProtKB-KW"/>
</dbReference>
<dbReference type="Gene3D" id="2.60.120.10">
    <property type="entry name" value="Jelly Rolls"/>
    <property type="match status" value="1"/>
</dbReference>
<dbReference type="SUPFAM" id="SSF51182">
    <property type="entry name" value="RmlC-like cupins"/>
    <property type="match status" value="1"/>
</dbReference>
<dbReference type="InterPro" id="IPR050807">
    <property type="entry name" value="TransReg_Diox_bact_type"/>
</dbReference>
<keyword evidence="1" id="KW-0238">DNA-binding</keyword>
<reference evidence="3 4" key="1">
    <citation type="journal article" date="2017" name="Int. J. Syst. Evol. Microbiol.">
        <title>Achromobacter aloeverae sp. nov., isolated from the root of Aloe vera (L.) Burm.f.</title>
        <authorList>
            <person name="Kuncharoen N."/>
            <person name="Muramatsu Y."/>
            <person name="Shibata C."/>
            <person name="Kamakura Y."/>
            <person name="Nakagawa Y."/>
            <person name="Tanasupawat S."/>
        </authorList>
    </citation>
    <scope>NUCLEOTIDE SEQUENCE [LARGE SCALE GENOMIC DNA]</scope>
    <source>
        <strain evidence="3 4">AVA-1</strain>
    </source>
</reference>
<dbReference type="SUPFAM" id="SSF47413">
    <property type="entry name" value="lambda repressor-like DNA-binding domains"/>
    <property type="match status" value="1"/>
</dbReference>
<dbReference type="Pfam" id="PF01381">
    <property type="entry name" value="HTH_3"/>
    <property type="match status" value="1"/>
</dbReference>
<dbReference type="RefSeq" id="WP_129151887.1">
    <property type="nucleotide sequence ID" value="NZ_JBHSDO010000012.1"/>
</dbReference>
<dbReference type="OrthoDB" id="9814751at2"/>
<evidence type="ECO:0000256" key="1">
    <source>
        <dbReference type="ARBA" id="ARBA00023125"/>
    </source>
</evidence>
<dbReference type="GO" id="GO:0005829">
    <property type="term" value="C:cytosol"/>
    <property type="evidence" value="ECO:0007669"/>
    <property type="project" value="TreeGrafter"/>
</dbReference>
<dbReference type="GO" id="GO:0003700">
    <property type="term" value="F:DNA-binding transcription factor activity"/>
    <property type="evidence" value="ECO:0007669"/>
    <property type="project" value="TreeGrafter"/>
</dbReference>
<organism evidence="3 4">
    <name type="scientific">Achromobacter aloeverae</name>
    <dbReference type="NCBI Taxonomy" id="1750518"/>
    <lineage>
        <taxon>Bacteria</taxon>
        <taxon>Pseudomonadati</taxon>
        <taxon>Pseudomonadota</taxon>
        <taxon>Betaproteobacteria</taxon>
        <taxon>Burkholderiales</taxon>
        <taxon>Alcaligenaceae</taxon>
        <taxon>Achromobacter</taxon>
    </lineage>
</organism>
<dbReference type="Gene3D" id="1.10.260.40">
    <property type="entry name" value="lambda repressor-like DNA-binding domains"/>
    <property type="match status" value="1"/>
</dbReference>
<evidence type="ECO:0000313" key="3">
    <source>
        <dbReference type="EMBL" id="RXN86886.1"/>
    </source>
</evidence>
<dbReference type="PROSITE" id="PS50943">
    <property type="entry name" value="HTH_CROC1"/>
    <property type="match status" value="1"/>
</dbReference>
<evidence type="ECO:0000259" key="2">
    <source>
        <dbReference type="PROSITE" id="PS50943"/>
    </source>
</evidence>
<dbReference type="SMART" id="SM00530">
    <property type="entry name" value="HTH_XRE"/>
    <property type="match status" value="1"/>
</dbReference>
<dbReference type="CDD" id="cd02209">
    <property type="entry name" value="cupin_XRE_C"/>
    <property type="match status" value="1"/>
</dbReference>
<protein>
    <submittedName>
        <fullName evidence="3">XRE family transcriptional regulator</fullName>
    </submittedName>
</protein>
<proteinExistence type="predicted"/>
<dbReference type="EMBL" id="PYAL01000005">
    <property type="protein sequence ID" value="RXN86886.1"/>
    <property type="molecule type" value="Genomic_DNA"/>
</dbReference>
<dbReference type="Proteomes" id="UP000290849">
    <property type="component" value="Unassembled WGS sequence"/>
</dbReference>
<feature type="domain" description="HTH cro/C1-type" evidence="2">
    <location>
        <begin position="21"/>
        <end position="75"/>
    </location>
</feature>
<dbReference type="InterPro" id="IPR014710">
    <property type="entry name" value="RmlC-like_jellyroll"/>
</dbReference>
<evidence type="ECO:0000313" key="4">
    <source>
        <dbReference type="Proteomes" id="UP000290849"/>
    </source>
</evidence>
<dbReference type="InterPro" id="IPR011051">
    <property type="entry name" value="RmlC_Cupin_sf"/>
</dbReference>
<dbReference type="CDD" id="cd00093">
    <property type="entry name" value="HTH_XRE"/>
    <property type="match status" value="1"/>
</dbReference>